<organism evidence="1 2">
    <name type="scientific">Lasius platythorax</name>
    <dbReference type="NCBI Taxonomy" id="488582"/>
    <lineage>
        <taxon>Eukaryota</taxon>
        <taxon>Metazoa</taxon>
        <taxon>Ecdysozoa</taxon>
        <taxon>Arthropoda</taxon>
        <taxon>Hexapoda</taxon>
        <taxon>Insecta</taxon>
        <taxon>Pterygota</taxon>
        <taxon>Neoptera</taxon>
        <taxon>Endopterygota</taxon>
        <taxon>Hymenoptera</taxon>
        <taxon>Apocrita</taxon>
        <taxon>Aculeata</taxon>
        <taxon>Formicoidea</taxon>
        <taxon>Formicidae</taxon>
        <taxon>Formicinae</taxon>
        <taxon>Lasius</taxon>
        <taxon>Lasius</taxon>
    </lineage>
</organism>
<keyword evidence="2" id="KW-1185">Reference proteome</keyword>
<dbReference type="InterPro" id="IPR009522">
    <property type="entry name" value="Capsid_Phlebovir/Tenuivir"/>
</dbReference>
<proteinExistence type="predicted"/>
<gene>
    <name evidence="1" type="ORF">LPLAT_LOCUS13687</name>
</gene>
<sequence>MVLACRYQGFDPLIILKKIIRSWREGKSAPLQEFTIELEGPDGTTSQWKISNHEPIMEDMTFLITVFLNRGAVIDKIAKKSSRDFTNILKMLVAKYNIRANEEGRRRRAEALAPEVISLPRIAACFAQLTTSLYHEGYGRSIASFTADFRGCPDAMFSPMFPSVCIKGYVEDNIMINIHPQLILVAILIDNVLHVRDKVTPLDQIWTYYLAAHNSTVLIDDARVEQCNHFKVTIEGKFVEKILQLRNHCVNRIRELRPHERFRDYINEMDTIA</sequence>
<evidence type="ECO:0000313" key="1">
    <source>
        <dbReference type="EMBL" id="CAL1688666.1"/>
    </source>
</evidence>
<protein>
    <recommendedName>
        <fullName evidence="3">Nucleoprotein</fullName>
    </recommendedName>
</protein>
<dbReference type="Pfam" id="PF05733">
    <property type="entry name" value="Tenui_N"/>
    <property type="match status" value="1"/>
</dbReference>
<dbReference type="AlphaFoldDB" id="A0AAV2P9M1"/>
<name>A0AAV2P9M1_9HYME</name>
<evidence type="ECO:0000313" key="2">
    <source>
        <dbReference type="Proteomes" id="UP001497644"/>
    </source>
</evidence>
<dbReference type="EMBL" id="OZ034831">
    <property type="protein sequence ID" value="CAL1688666.1"/>
    <property type="molecule type" value="Genomic_DNA"/>
</dbReference>
<dbReference type="GO" id="GO:0003723">
    <property type="term" value="F:RNA binding"/>
    <property type="evidence" value="ECO:0007669"/>
    <property type="project" value="InterPro"/>
</dbReference>
<reference evidence="1" key="1">
    <citation type="submission" date="2024-04" db="EMBL/GenBank/DDBJ databases">
        <authorList>
            <consortium name="Molecular Ecology Group"/>
        </authorList>
    </citation>
    <scope>NUCLEOTIDE SEQUENCE</scope>
</reference>
<accession>A0AAV2P9M1</accession>
<evidence type="ECO:0008006" key="3">
    <source>
        <dbReference type="Google" id="ProtNLM"/>
    </source>
</evidence>
<dbReference type="Proteomes" id="UP001497644">
    <property type="component" value="Chromosome 8"/>
</dbReference>